<dbReference type="AlphaFoldDB" id="A0A9D4H3U6"/>
<feature type="compositionally biased region" description="Basic and acidic residues" evidence="1">
    <location>
        <begin position="13"/>
        <end position="25"/>
    </location>
</feature>
<evidence type="ECO:0000313" key="3">
    <source>
        <dbReference type="Proteomes" id="UP000828390"/>
    </source>
</evidence>
<gene>
    <name evidence="2" type="ORF">DPMN_131002</name>
</gene>
<dbReference type="Proteomes" id="UP000828390">
    <property type="component" value="Unassembled WGS sequence"/>
</dbReference>
<accession>A0A9D4H3U6</accession>
<proteinExistence type="predicted"/>
<keyword evidence="3" id="KW-1185">Reference proteome</keyword>
<evidence type="ECO:0000256" key="1">
    <source>
        <dbReference type="SAM" id="MobiDB-lite"/>
    </source>
</evidence>
<sequence length="366" mass="41446">MEQSQMLRRRTLKPIESDKEMREFDNNSLDPEIYEIQTNSRQNPKARRHTLTTWVGIDKMQTFHSQPKLPGLARQASISETNLQRSFTTLFGKSQENKGPKNYKRDSIQAVRKANHPMQIPEISVTDDAHSDSFVPSNKSRLESLRSGPRLVANAAVFVKPETPVTVVKKDNAIFSTVLDNNVDGTSPSKEPYFGPIETENKPFLPTINKTSQLVSVSAIPEVKHLRNDDAQSTPDTSRSVKRVSFDDKNILPRSNSESDIHLRPWDEQLPRLSSGASDVSVENSYHGKRRNSKFSTSSLKLHVDSHHGAAKLRYIAMLADQMAQENGLDDGDMEEGDPWHNLRKCRYLRLRHGSPDNYDTDTDLL</sequence>
<reference evidence="2" key="2">
    <citation type="submission" date="2020-11" db="EMBL/GenBank/DDBJ databases">
        <authorList>
            <person name="McCartney M.A."/>
            <person name="Auch B."/>
            <person name="Kono T."/>
            <person name="Mallez S."/>
            <person name="Becker A."/>
            <person name="Gohl D.M."/>
            <person name="Silverstein K.A.T."/>
            <person name="Koren S."/>
            <person name="Bechman K.B."/>
            <person name="Herman A."/>
            <person name="Abrahante J.E."/>
            <person name="Garbe J."/>
        </authorList>
    </citation>
    <scope>NUCLEOTIDE SEQUENCE</scope>
    <source>
        <strain evidence="2">Duluth1</strain>
        <tissue evidence="2">Whole animal</tissue>
    </source>
</reference>
<dbReference type="EMBL" id="JAIWYP010000005">
    <property type="protein sequence ID" value="KAH3829014.1"/>
    <property type="molecule type" value="Genomic_DNA"/>
</dbReference>
<organism evidence="2 3">
    <name type="scientific">Dreissena polymorpha</name>
    <name type="common">Zebra mussel</name>
    <name type="synonym">Mytilus polymorpha</name>
    <dbReference type="NCBI Taxonomy" id="45954"/>
    <lineage>
        <taxon>Eukaryota</taxon>
        <taxon>Metazoa</taxon>
        <taxon>Spiralia</taxon>
        <taxon>Lophotrochozoa</taxon>
        <taxon>Mollusca</taxon>
        <taxon>Bivalvia</taxon>
        <taxon>Autobranchia</taxon>
        <taxon>Heteroconchia</taxon>
        <taxon>Euheterodonta</taxon>
        <taxon>Imparidentia</taxon>
        <taxon>Neoheterodontei</taxon>
        <taxon>Myida</taxon>
        <taxon>Dreissenoidea</taxon>
        <taxon>Dreissenidae</taxon>
        <taxon>Dreissena</taxon>
    </lineage>
</organism>
<evidence type="ECO:0000313" key="2">
    <source>
        <dbReference type="EMBL" id="KAH3829014.1"/>
    </source>
</evidence>
<comment type="caution">
    <text evidence="2">The sequence shown here is derived from an EMBL/GenBank/DDBJ whole genome shotgun (WGS) entry which is preliminary data.</text>
</comment>
<reference evidence="2" key="1">
    <citation type="journal article" date="2019" name="bioRxiv">
        <title>The Genome of the Zebra Mussel, Dreissena polymorpha: A Resource for Invasive Species Research.</title>
        <authorList>
            <person name="McCartney M.A."/>
            <person name="Auch B."/>
            <person name="Kono T."/>
            <person name="Mallez S."/>
            <person name="Zhang Y."/>
            <person name="Obille A."/>
            <person name="Becker A."/>
            <person name="Abrahante J.E."/>
            <person name="Garbe J."/>
            <person name="Badalamenti J.P."/>
            <person name="Herman A."/>
            <person name="Mangelson H."/>
            <person name="Liachko I."/>
            <person name="Sullivan S."/>
            <person name="Sone E.D."/>
            <person name="Koren S."/>
            <person name="Silverstein K.A.T."/>
            <person name="Beckman K.B."/>
            <person name="Gohl D.M."/>
        </authorList>
    </citation>
    <scope>NUCLEOTIDE SEQUENCE</scope>
    <source>
        <strain evidence="2">Duluth1</strain>
        <tissue evidence="2">Whole animal</tissue>
    </source>
</reference>
<feature type="region of interest" description="Disordered" evidence="1">
    <location>
        <begin position="1"/>
        <end position="31"/>
    </location>
</feature>
<protein>
    <submittedName>
        <fullName evidence="2">Uncharacterized protein</fullName>
    </submittedName>
</protein>
<name>A0A9D4H3U6_DREPO</name>